<feature type="transmembrane region" description="Helical" evidence="2">
    <location>
        <begin position="72"/>
        <end position="93"/>
    </location>
</feature>
<gene>
    <name evidence="3" type="ORF">DFH08DRAFT_935812</name>
</gene>
<proteinExistence type="predicted"/>
<comment type="caution">
    <text evidence="3">The sequence shown here is derived from an EMBL/GenBank/DDBJ whole genome shotgun (WGS) entry which is preliminary data.</text>
</comment>
<name>A0AAD7EV18_9AGAR</name>
<dbReference type="Proteomes" id="UP001218218">
    <property type="component" value="Unassembled WGS sequence"/>
</dbReference>
<keyword evidence="2" id="KW-0812">Transmembrane</keyword>
<feature type="region of interest" description="Disordered" evidence="1">
    <location>
        <begin position="1"/>
        <end position="23"/>
    </location>
</feature>
<accession>A0AAD7EV18</accession>
<reference evidence="3" key="1">
    <citation type="submission" date="2023-03" db="EMBL/GenBank/DDBJ databases">
        <title>Massive genome expansion in bonnet fungi (Mycena s.s.) driven by repeated elements and novel gene families across ecological guilds.</title>
        <authorList>
            <consortium name="Lawrence Berkeley National Laboratory"/>
            <person name="Harder C.B."/>
            <person name="Miyauchi S."/>
            <person name="Viragh M."/>
            <person name="Kuo A."/>
            <person name="Thoen E."/>
            <person name="Andreopoulos B."/>
            <person name="Lu D."/>
            <person name="Skrede I."/>
            <person name="Drula E."/>
            <person name="Henrissat B."/>
            <person name="Morin E."/>
            <person name="Kohler A."/>
            <person name="Barry K."/>
            <person name="LaButti K."/>
            <person name="Morin E."/>
            <person name="Salamov A."/>
            <person name="Lipzen A."/>
            <person name="Mereny Z."/>
            <person name="Hegedus B."/>
            <person name="Baldrian P."/>
            <person name="Stursova M."/>
            <person name="Weitz H."/>
            <person name="Taylor A."/>
            <person name="Grigoriev I.V."/>
            <person name="Nagy L.G."/>
            <person name="Martin F."/>
            <person name="Kauserud H."/>
        </authorList>
    </citation>
    <scope>NUCLEOTIDE SEQUENCE</scope>
    <source>
        <strain evidence="3">CBHHK002</strain>
    </source>
</reference>
<keyword evidence="4" id="KW-1185">Reference proteome</keyword>
<keyword evidence="2" id="KW-1133">Transmembrane helix</keyword>
<evidence type="ECO:0000313" key="3">
    <source>
        <dbReference type="EMBL" id="KAJ7349978.1"/>
    </source>
</evidence>
<dbReference type="AlphaFoldDB" id="A0AAD7EV18"/>
<protein>
    <submittedName>
        <fullName evidence="3">Uncharacterized protein</fullName>
    </submittedName>
</protein>
<organism evidence="3 4">
    <name type="scientific">Mycena albidolilacea</name>
    <dbReference type="NCBI Taxonomy" id="1033008"/>
    <lineage>
        <taxon>Eukaryota</taxon>
        <taxon>Fungi</taxon>
        <taxon>Dikarya</taxon>
        <taxon>Basidiomycota</taxon>
        <taxon>Agaricomycotina</taxon>
        <taxon>Agaricomycetes</taxon>
        <taxon>Agaricomycetidae</taxon>
        <taxon>Agaricales</taxon>
        <taxon>Marasmiineae</taxon>
        <taxon>Mycenaceae</taxon>
        <taxon>Mycena</taxon>
    </lineage>
</organism>
<evidence type="ECO:0000313" key="4">
    <source>
        <dbReference type="Proteomes" id="UP001218218"/>
    </source>
</evidence>
<dbReference type="EMBL" id="JARIHO010000015">
    <property type="protein sequence ID" value="KAJ7349978.1"/>
    <property type="molecule type" value="Genomic_DNA"/>
</dbReference>
<sequence>MDSSGAVQIAQNTGSTMQTTKAEPLLEGRGWTVQKKVIRMDVGKALHFDRFWTQLSQEPVKMSEGEESGDGIGGHGAWVHTLLMISALILALLEDQKRTLL</sequence>
<evidence type="ECO:0000256" key="2">
    <source>
        <dbReference type="SAM" id="Phobius"/>
    </source>
</evidence>
<feature type="compositionally biased region" description="Polar residues" evidence="1">
    <location>
        <begin position="1"/>
        <end position="21"/>
    </location>
</feature>
<keyword evidence="2" id="KW-0472">Membrane</keyword>
<evidence type="ECO:0000256" key="1">
    <source>
        <dbReference type="SAM" id="MobiDB-lite"/>
    </source>
</evidence>